<evidence type="ECO:0000256" key="6">
    <source>
        <dbReference type="ARBA" id="ARBA00022777"/>
    </source>
</evidence>
<keyword evidence="3" id="KW-0723">Serine/threonine-protein kinase</keyword>
<evidence type="ECO:0000256" key="8">
    <source>
        <dbReference type="ARBA" id="ARBA00023242"/>
    </source>
</evidence>
<dbReference type="GO" id="GO:0004674">
    <property type="term" value="F:protein serine/threonine kinase activity"/>
    <property type="evidence" value="ECO:0007669"/>
    <property type="project" value="UniProtKB-KW"/>
</dbReference>
<keyword evidence="7" id="KW-0067">ATP-binding</keyword>
<dbReference type="Gene3D" id="3.30.200.20">
    <property type="entry name" value="Phosphorylase Kinase, domain 1"/>
    <property type="match status" value="1"/>
</dbReference>
<dbReference type="VEuPathDB" id="MicrosporidiaDB:M970_111290"/>
<gene>
    <name evidence="10" type="ORF">ECU11_1290</name>
</gene>
<evidence type="ECO:0000256" key="3">
    <source>
        <dbReference type="ARBA" id="ARBA00022527"/>
    </source>
</evidence>
<evidence type="ECO:0000256" key="1">
    <source>
        <dbReference type="ARBA" id="ARBA00004123"/>
    </source>
</evidence>
<evidence type="ECO:0000313" key="10">
    <source>
        <dbReference type="EMBL" id="AGE94917.1"/>
    </source>
</evidence>
<dbReference type="PROSITE" id="PS50011">
    <property type="entry name" value="PROTEIN_KINASE_DOM"/>
    <property type="match status" value="1"/>
</dbReference>
<dbReference type="Pfam" id="PF00069">
    <property type="entry name" value="Pkinase"/>
    <property type="match status" value="1"/>
</dbReference>
<dbReference type="EMBL" id="KC513604">
    <property type="protein sequence ID" value="AGE94917.1"/>
    <property type="molecule type" value="Genomic_DNA"/>
</dbReference>
<dbReference type="InterPro" id="IPR000719">
    <property type="entry name" value="Prot_kinase_dom"/>
</dbReference>
<dbReference type="PANTHER" id="PTHR24056">
    <property type="entry name" value="CELL DIVISION PROTEIN KINASE"/>
    <property type="match status" value="1"/>
</dbReference>
<dbReference type="SUPFAM" id="SSF56112">
    <property type="entry name" value="Protein kinase-like (PK-like)"/>
    <property type="match status" value="1"/>
</dbReference>
<proteinExistence type="inferred from homology"/>
<evidence type="ECO:0000256" key="5">
    <source>
        <dbReference type="ARBA" id="ARBA00022741"/>
    </source>
</evidence>
<dbReference type="VEuPathDB" id="MicrosporidiaDB:AEWD_111290"/>
<dbReference type="VEuPathDB" id="MicrosporidiaDB:AEWQ_111290"/>
<dbReference type="GO" id="GO:0005524">
    <property type="term" value="F:ATP binding"/>
    <property type="evidence" value="ECO:0007669"/>
    <property type="project" value="UniProtKB-KW"/>
</dbReference>
<organism evidence="10">
    <name type="scientific">Encephalitozoon cuniculi</name>
    <name type="common">Microsporidian parasite</name>
    <dbReference type="NCBI Taxonomy" id="6035"/>
    <lineage>
        <taxon>Eukaryota</taxon>
        <taxon>Fungi</taxon>
        <taxon>Fungi incertae sedis</taxon>
        <taxon>Microsporidia</taxon>
        <taxon>Unikaryonidae</taxon>
        <taxon>Encephalitozoon</taxon>
    </lineage>
</organism>
<evidence type="ECO:0000259" key="9">
    <source>
        <dbReference type="PROSITE" id="PS50011"/>
    </source>
</evidence>
<dbReference type="OMA" id="KNFPPLM"/>
<keyword evidence="8" id="KW-0539">Nucleus</keyword>
<evidence type="ECO:0000256" key="2">
    <source>
        <dbReference type="ARBA" id="ARBA00006485"/>
    </source>
</evidence>
<keyword evidence="6 10" id="KW-0418">Kinase</keyword>
<evidence type="ECO:0000256" key="4">
    <source>
        <dbReference type="ARBA" id="ARBA00022679"/>
    </source>
</evidence>
<dbReference type="VEuPathDB" id="MicrosporidiaDB:AEWR_111290"/>
<evidence type="ECO:0000256" key="7">
    <source>
        <dbReference type="ARBA" id="ARBA00022840"/>
    </source>
</evidence>
<protein>
    <submittedName>
        <fullName evidence="10">Cell cycle protein kinase of the CDC2/cdkx family</fullName>
    </submittedName>
</protein>
<dbReference type="Gene3D" id="1.10.510.10">
    <property type="entry name" value="Transferase(Phosphotransferase) domain 1"/>
    <property type="match status" value="1"/>
</dbReference>
<reference evidence="10" key="1">
    <citation type="journal article" date="2013" name="Eukaryot. Cell">
        <title>Extremely Reduced Levels of Heterozygosity in the Vertebrate Pathogen Encephalitozoon cuniculi.</title>
        <authorList>
            <person name="Selman M."/>
            <person name="Sak B."/>
            <person name="Kvac M."/>
            <person name="Farinelli L."/>
            <person name="Weiss L.M."/>
            <person name="Corradi N."/>
        </authorList>
    </citation>
    <scope>NUCLEOTIDE SEQUENCE</scope>
</reference>
<dbReference type="GO" id="GO:0005634">
    <property type="term" value="C:nucleus"/>
    <property type="evidence" value="ECO:0007669"/>
    <property type="project" value="UniProtKB-SubCell"/>
</dbReference>
<dbReference type="InterPro" id="IPR011009">
    <property type="entry name" value="Kinase-like_dom_sf"/>
</dbReference>
<keyword evidence="5" id="KW-0547">Nucleotide-binding</keyword>
<dbReference type="VEuPathDB" id="MicrosporidiaDB:ECU11_1290"/>
<keyword evidence="4" id="KW-0808">Transferase</keyword>
<dbReference type="InterPro" id="IPR008271">
    <property type="entry name" value="Ser/Thr_kinase_AS"/>
</dbReference>
<dbReference type="InterPro" id="IPR050108">
    <property type="entry name" value="CDK"/>
</dbReference>
<dbReference type="SMART" id="SM00220">
    <property type="entry name" value="S_TKc"/>
    <property type="match status" value="1"/>
</dbReference>
<dbReference type="PROSITE" id="PS00108">
    <property type="entry name" value="PROTEIN_KINASE_ST"/>
    <property type="match status" value="1"/>
</dbReference>
<dbReference type="AlphaFoldDB" id="M1K616"/>
<comment type="similarity">
    <text evidence="2">Belongs to the protein kinase superfamily. CMGC Ser/Thr protein kinase family. CDC2/CDKX subfamily.</text>
</comment>
<accession>M1K616</accession>
<comment type="subcellular location">
    <subcellularLocation>
        <location evidence="1">Nucleus</location>
    </subcellularLocation>
</comment>
<dbReference type="FunFam" id="1.10.510.10:FF:000624">
    <property type="entry name" value="Mitogen-activated protein kinase"/>
    <property type="match status" value="1"/>
</dbReference>
<sequence>MLISQRGRSQGMLMRSGGRCNSIENYEKVCRISSGSFGNVYRVRRKTDNRVFALKRMNPSMCYDTNGFSILYIREVMILKHIRHRNIMEIEEVVEGCEINDFFIVMECCDTDLRSVIHSVGKIGMKAARFLTCQMLKGLKFLHGAGIVHRDLKPSNILLMRDGGLRIADFGLARAIESQMTNLVVTLWYRPIEILLGSETYDESIDMWSVGCVVGEMLRGEPILAGEGEMDQLDRIFRLLGYPTDADFEGLDLPHFKNIRRPSTFEASFEGDFECYGEEAASFVRNLLSFDPRKRCTASQGLCSGFVADAEECPGELVDIVGRCTGDI</sequence>
<feature type="domain" description="Protein kinase" evidence="9">
    <location>
        <begin position="26"/>
        <end position="307"/>
    </location>
</feature>
<name>M1K616_ENCCN</name>